<dbReference type="InterPro" id="IPR005349">
    <property type="entry name" value="TMEM14"/>
</dbReference>
<feature type="transmembrane region" description="Helical" evidence="6">
    <location>
        <begin position="155"/>
        <end position="171"/>
    </location>
</feature>
<evidence type="ECO:0000256" key="5">
    <source>
        <dbReference type="ARBA" id="ARBA00023136"/>
    </source>
</evidence>
<evidence type="ECO:0000256" key="4">
    <source>
        <dbReference type="ARBA" id="ARBA00022989"/>
    </source>
</evidence>
<dbReference type="GO" id="GO:0009706">
    <property type="term" value="C:chloroplast inner membrane"/>
    <property type="evidence" value="ECO:0000318"/>
    <property type="project" value="GO_Central"/>
</dbReference>
<organism evidence="7 8">
    <name type="scientific">Helianthus annuus</name>
    <name type="common">Common sunflower</name>
    <dbReference type="NCBI Taxonomy" id="4232"/>
    <lineage>
        <taxon>Eukaryota</taxon>
        <taxon>Viridiplantae</taxon>
        <taxon>Streptophyta</taxon>
        <taxon>Embryophyta</taxon>
        <taxon>Tracheophyta</taxon>
        <taxon>Spermatophyta</taxon>
        <taxon>Magnoliopsida</taxon>
        <taxon>eudicotyledons</taxon>
        <taxon>Gunneridae</taxon>
        <taxon>Pentapetalae</taxon>
        <taxon>asterids</taxon>
        <taxon>campanulids</taxon>
        <taxon>Asterales</taxon>
        <taxon>Asteraceae</taxon>
        <taxon>Asteroideae</taxon>
        <taxon>Heliantheae alliance</taxon>
        <taxon>Heliantheae</taxon>
        <taxon>Helianthus</taxon>
    </lineage>
</organism>
<dbReference type="EMBL" id="MNCJ02000325">
    <property type="protein sequence ID" value="KAF5786028.1"/>
    <property type="molecule type" value="Genomic_DNA"/>
</dbReference>
<name>A0A9K3HWU7_HELAN</name>
<feature type="transmembrane region" description="Helical" evidence="6">
    <location>
        <begin position="183"/>
        <end position="205"/>
    </location>
</feature>
<comment type="subcellular location">
    <subcellularLocation>
        <location evidence="1">Membrane</location>
    </subcellularLocation>
</comment>
<keyword evidence="8" id="KW-1185">Reference proteome</keyword>
<feature type="transmembrane region" description="Helical" evidence="6">
    <location>
        <begin position="103"/>
        <end position="121"/>
    </location>
</feature>
<gene>
    <name evidence="7" type="ORF">HanXRQr2_Chr10g0435781</name>
</gene>
<dbReference type="InterPro" id="IPR044890">
    <property type="entry name" value="TMEM14_sf"/>
</dbReference>
<evidence type="ECO:0000313" key="7">
    <source>
        <dbReference type="EMBL" id="KAF5786028.1"/>
    </source>
</evidence>
<protein>
    <submittedName>
        <fullName evidence="7">TMEM14 family protein</fullName>
    </submittedName>
</protein>
<reference evidence="7" key="2">
    <citation type="submission" date="2020-06" db="EMBL/GenBank/DDBJ databases">
        <title>Helianthus annuus Genome sequencing and assembly Release 2.</title>
        <authorList>
            <person name="Gouzy J."/>
            <person name="Langlade N."/>
            <person name="Munos S."/>
        </authorList>
    </citation>
    <scope>NUCLEOTIDE SEQUENCE</scope>
    <source>
        <tissue evidence="7">Leaves</tissue>
    </source>
</reference>
<dbReference type="PANTHER" id="PTHR12668">
    <property type="entry name" value="TRANSMEMBRANE PROTEIN 14, 15"/>
    <property type="match status" value="1"/>
</dbReference>
<dbReference type="Pfam" id="PF03647">
    <property type="entry name" value="Tmemb_14"/>
    <property type="match status" value="1"/>
</dbReference>
<dbReference type="Proteomes" id="UP000215914">
    <property type="component" value="Unassembled WGS sequence"/>
</dbReference>
<dbReference type="Gene3D" id="1.10.10.1740">
    <property type="entry name" value="Transmembrane protein 14-like"/>
    <property type="match status" value="1"/>
</dbReference>
<dbReference type="GO" id="GO:0015245">
    <property type="term" value="F:fatty acid transmembrane transporter activity"/>
    <property type="evidence" value="ECO:0000318"/>
    <property type="project" value="GO_Central"/>
</dbReference>
<proteinExistence type="inferred from homology"/>
<keyword evidence="3 6" id="KW-0812">Transmembrane</keyword>
<evidence type="ECO:0000256" key="3">
    <source>
        <dbReference type="ARBA" id="ARBA00022692"/>
    </source>
</evidence>
<reference evidence="7" key="1">
    <citation type="journal article" date="2017" name="Nature">
        <title>The sunflower genome provides insights into oil metabolism, flowering and Asterid evolution.</title>
        <authorList>
            <person name="Badouin H."/>
            <person name="Gouzy J."/>
            <person name="Grassa C.J."/>
            <person name="Murat F."/>
            <person name="Staton S.E."/>
            <person name="Cottret L."/>
            <person name="Lelandais-Briere C."/>
            <person name="Owens G.L."/>
            <person name="Carrere S."/>
            <person name="Mayjonade B."/>
            <person name="Legrand L."/>
            <person name="Gill N."/>
            <person name="Kane N.C."/>
            <person name="Bowers J.E."/>
            <person name="Hubner S."/>
            <person name="Bellec A."/>
            <person name="Berard A."/>
            <person name="Berges H."/>
            <person name="Blanchet N."/>
            <person name="Boniface M.C."/>
            <person name="Brunel D."/>
            <person name="Catrice O."/>
            <person name="Chaidir N."/>
            <person name="Claudel C."/>
            <person name="Donnadieu C."/>
            <person name="Faraut T."/>
            <person name="Fievet G."/>
            <person name="Helmstetter N."/>
            <person name="King M."/>
            <person name="Knapp S.J."/>
            <person name="Lai Z."/>
            <person name="Le Paslier M.C."/>
            <person name="Lippi Y."/>
            <person name="Lorenzon L."/>
            <person name="Mandel J.R."/>
            <person name="Marage G."/>
            <person name="Marchand G."/>
            <person name="Marquand E."/>
            <person name="Bret-Mestries E."/>
            <person name="Morien E."/>
            <person name="Nambeesan S."/>
            <person name="Nguyen T."/>
            <person name="Pegot-Espagnet P."/>
            <person name="Pouilly N."/>
            <person name="Raftis F."/>
            <person name="Sallet E."/>
            <person name="Schiex T."/>
            <person name="Thomas J."/>
            <person name="Vandecasteele C."/>
            <person name="Vares D."/>
            <person name="Vear F."/>
            <person name="Vautrin S."/>
            <person name="Crespi M."/>
            <person name="Mangin B."/>
            <person name="Burke J.M."/>
            <person name="Salse J."/>
            <person name="Munos S."/>
            <person name="Vincourt P."/>
            <person name="Rieseberg L.H."/>
            <person name="Langlade N.B."/>
        </authorList>
    </citation>
    <scope>NUCLEOTIDE SEQUENCE</scope>
    <source>
        <tissue evidence="7">Leaves</tissue>
    </source>
</reference>
<dbReference type="PANTHER" id="PTHR12668:SF48">
    <property type="entry name" value="PROTEIN FATTY ACID EXPORT 1, CHLOROPLASTIC"/>
    <property type="match status" value="1"/>
</dbReference>
<dbReference type="Gramene" id="mRNA:HanXRQr2_Chr10g0435781">
    <property type="protein sequence ID" value="mRNA:HanXRQr2_Chr10g0435781"/>
    <property type="gene ID" value="HanXRQr2_Chr10g0435781"/>
</dbReference>
<evidence type="ECO:0000256" key="1">
    <source>
        <dbReference type="ARBA" id="ARBA00004370"/>
    </source>
</evidence>
<dbReference type="AlphaFoldDB" id="A0A9K3HWU7"/>
<dbReference type="OrthoDB" id="655183at2759"/>
<comment type="similarity">
    <text evidence="2">Belongs to the TMEM14 family.</text>
</comment>
<sequence length="223" mass="23878">MSSTLSQLSCFSSIQNRFHLANRSRPNLVRLQATLQMLPLQLQTAIYCSGSKSALKYTTKASKSDNDLLEKPSSNVEEYDAGVLTQHVDSEPKRAAKIHDFCFGIPYGGIVLGGGLVGFLFTRNFSSLMSGGLYGGALLALSVFSLKVWGQGHSSVPFILGQAGIAAALLWKNMQTYSLTKKLLPTGFNIFISGAMLCFYAYVVLSGGNPPPKKLKSAAAAPS</sequence>
<evidence type="ECO:0000256" key="6">
    <source>
        <dbReference type="SAM" id="Phobius"/>
    </source>
</evidence>
<keyword evidence="5 6" id="KW-0472">Membrane</keyword>
<evidence type="ECO:0000313" key="8">
    <source>
        <dbReference type="Proteomes" id="UP000215914"/>
    </source>
</evidence>
<keyword evidence="4 6" id="KW-1133">Transmembrane helix</keyword>
<dbReference type="GO" id="GO:0015908">
    <property type="term" value="P:fatty acid transport"/>
    <property type="evidence" value="ECO:0000318"/>
    <property type="project" value="GO_Central"/>
</dbReference>
<evidence type="ECO:0000256" key="2">
    <source>
        <dbReference type="ARBA" id="ARBA00007590"/>
    </source>
</evidence>
<accession>A0A9K3HWU7</accession>
<comment type="caution">
    <text evidence="7">The sequence shown here is derived from an EMBL/GenBank/DDBJ whole genome shotgun (WGS) entry which is preliminary data.</text>
</comment>